<keyword evidence="3" id="KW-0479">Metal-binding</keyword>
<reference evidence="4" key="1">
    <citation type="submission" date="2015-09" db="EMBL/GenBank/DDBJ databases">
        <authorList>
            <consortium name="Pathogen Informatics"/>
        </authorList>
    </citation>
    <scope>NUCLEOTIDE SEQUENCE</scope>
    <source>
        <strain evidence="4">2789STDY5834896</strain>
    </source>
</reference>
<evidence type="ECO:0000256" key="3">
    <source>
        <dbReference type="ARBA" id="ARBA00022723"/>
    </source>
</evidence>
<organism evidence="4">
    <name type="scientific">uncultured Anaerotruncus sp</name>
    <dbReference type="NCBI Taxonomy" id="905011"/>
    <lineage>
        <taxon>Bacteria</taxon>
        <taxon>Bacillati</taxon>
        <taxon>Bacillota</taxon>
        <taxon>Clostridia</taxon>
        <taxon>Eubacteriales</taxon>
        <taxon>Oscillospiraceae</taxon>
        <taxon>Anaerotruncus</taxon>
        <taxon>environmental samples</taxon>
    </lineage>
</organism>
<dbReference type="InterPro" id="IPR002495">
    <property type="entry name" value="Glyco_trans_8"/>
</dbReference>
<keyword evidence="1 4" id="KW-0328">Glycosyltransferase</keyword>
<proteinExistence type="predicted"/>
<name>A0A1C6JUY8_9FIRM</name>
<dbReference type="InterPro" id="IPR050748">
    <property type="entry name" value="Glycosyltrans_8_dom-fam"/>
</dbReference>
<dbReference type="PANTHER" id="PTHR13778">
    <property type="entry name" value="GLYCOSYLTRANSFERASE 8 DOMAIN-CONTAINING PROTEIN"/>
    <property type="match status" value="1"/>
</dbReference>
<dbReference type="GO" id="GO:0046872">
    <property type="term" value="F:metal ion binding"/>
    <property type="evidence" value="ECO:0007669"/>
    <property type="project" value="UniProtKB-KW"/>
</dbReference>
<gene>
    <name evidence="4" type="primary">rfaJ</name>
    <name evidence="4" type="ORF">SAMEA3545359_02295</name>
</gene>
<dbReference type="EC" id="2.4.1.58" evidence="4"/>
<dbReference type="CDD" id="cd04194">
    <property type="entry name" value="GT8_A4GalT_like"/>
    <property type="match status" value="1"/>
</dbReference>
<dbReference type="GO" id="GO:0008919">
    <property type="term" value="F:lipopolysaccharide glucosyltransferase I activity"/>
    <property type="evidence" value="ECO:0007669"/>
    <property type="project" value="UniProtKB-EC"/>
</dbReference>
<dbReference type="EMBL" id="FMHG01000002">
    <property type="protein sequence ID" value="SCJ85823.1"/>
    <property type="molecule type" value="Genomic_DNA"/>
</dbReference>
<evidence type="ECO:0000313" key="4">
    <source>
        <dbReference type="EMBL" id="SCJ85823.1"/>
    </source>
</evidence>
<dbReference type="AlphaFoldDB" id="A0A1C6JUY8"/>
<protein>
    <submittedName>
        <fullName evidence="4">Lipopolysaccharide 1,2-glucosyltransferase</fullName>
        <ecNumber evidence="4">2.4.1.58</ecNumber>
    </submittedName>
</protein>
<dbReference type="Gene3D" id="3.90.550.10">
    <property type="entry name" value="Spore Coat Polysaccharide Biosynthesis Protein SpsA, Chain A"/>
    <property type="match status" value="1"/>
</dbReference>
<keyword evidence="2 4" id="KW-0808">Transferase</keyword>
<dbReference type="InterPro" id="IPR029044">
    <property type="entry name" value="Nucleotide-diphossugar_trans"/>
</dbReference>
<dbReference type="SUPFAM" id="SSF53448">
    <property type="entry name" value="Nucleotide-diphospho-sugar transferases"/>
    <property type="match status" value="1"/>
</dbReference>
<accession>A0A1C6JUY8</accession>
<sequence>MSAIHLLCCLDRGYIPQLRVMLCSALQNEPGELAVHIAHTGLTDSDFAAIARGFDRQRLQLLPVCLDPALFAGAPTQKRYPKEMYYRLFAAQYLPPAVHRVLYLDPDTVVIGPLGPLYRMDMGGCPLAAAGHLHRFFTRINQLRLGLGRDVPYLNSGVLLMDLDALRAGAEKTPPQVYAAMARLGRWRLWLPDQDLLAVLYGGEIKALDGRAYNVSDRYLRLYNLNPQNRRRRFDADWVRRHGVIIHYFGKNKPWKPGYRGVLGGYYHQYDQIQRRLAAGGDDPIKEATIP</sequence>
<evidence type="ECO:0000256" key="1">
    <source>
        <dbReference type="ARBA" id="ARBA00022676"/>
    </source>
</evidence>
<evidence type="ECO:0000256" key="2">
    <source>
        <dbReference type="ARBA" id="ARBA00022679"/>
    </source>
</evidence>
<dbReference type="PANTHER" id="PTHR13778:SF47">
    <property type="entry name" value="LIPOPOLYSACCHARIDE 1,3-GALACTOSYLTRANSFERASE"/>
    <property type="match status" value="1"/>
</dbReference>
<dbReference type="Pfam" id="PF01501">
    <property type="entry name" value="Glyco_transf_8"/>
    <property type="match status" value="1"/>
</dbReference>